<gene>
    <name evidence="2" type="ORF">HAPAU_39830</name>
</gene>
<dbReference type="PATRIC" id="fig|1008153.3.peg.4264"/>
<dbReference type="RefSeq" id="WP_066385623.1">
    <property type="nucleotide sequence ID" value="NZ_LTAZ01000017.1"/>
</dbReference>
<evidence type="ECO:0000256" key="1">
    <source>
        <dbReference type="SAM" id="MobiDB-lite"/>
    </source>
</evidence>
<feature type="compositionally biased region" description="Basic and acidic residues" evidence="1">
    <location>
        <begin position="37"/>
        <end position="55"/>
    </location>
</feature>
<sequence length="70" mass="7782">MGSLSDYLTETHTPLILDRLGYEPSLGNPNLFLPRENAEQQRREDGEIESTHQRDVLTQAIPATDGGTSE</sequence>
<protein>
    <submittedName>
        <fullName evidence="2">Uncharacterized protein</fullName>
    </submittedName>
</protein>
<dbReference type="OrthoDB" id="378974at2157"/>
<name>A0A151A8I4_9EURY</name>
<comment type="caution">
    <text evidence="2">The sequence shown here is derived from an EMBL/GenBank/DDBJ whole genome shotgun (WGS) entry which is preliminary data.</text>
</comment>
<keyword evidence="3" id="KW-1185">Reference proteome</keyword>
<dbReference type="EMBL" id="LTAZ01000017">
    <property type="protein sequence ID" value="KYH23904.1"/>
    <property type="molecule type" value="Genomic_DNA"/>
</dbReference>
<evidence type="ECO:0000313" key="2">
    <source>
        <dbReference type="EMBL" id="KYH23904.1"/>
    </source>
</evidence>
<dbReference type="AlphaFoldDB" id="A0A151A8I4"/>
<reference evidence="2 3" key="1">
    <citation type="submission" date="2016-02" db="EMBL/GenBank/DDBJ databases">
        <title>Genome sequence of Halalkalicoccus paucihalophilus DSM 24557.</title>
        <authorList>
            <person name="Poehlein A."/>
            <person name="Daniel R."/>
        </authorList>
    </citation>
    <scope>NUCLEOTIDE SEQUENCE [LARGE SCALE GENOMIC DNA]</scope>
    <source>
        <strain evidence="2 3">DSM 24557</strain>
    </source>
</reference>
<proteinExistence type="predicted"/>
<evidence type="ECO:0000313" key="3">
    <source>
        <dbReference type="Proteomes" id="UP000075321"/>
    </source>
</evidence>
<dbReference type="Proteomes" id="UP000075321">
    <property type="component" value="Unassembled WGS sequence"/>
</dbReference>
<feature type="region of interest" description="Disordered" evidence="1">
    <location>
        <begin position="37"/>
        <end position="70"/>
    </location>
</feature>
<organism evidence="2 3">
    <name type="scientific">Halalkalicoccus paucihalophilus</name>
    <dbReference type="NCBI Taxonomy" id="1008153"/>
    <lineage>
        <taxon>Archaea</taxon>
        <taxon>Methanobacteriati</taxon>
        <taxon>Methanobacteriota</taxon>
        <taxon>Stenosarchaea group</taxon>
        <taxon>Halobacteria</taxon>
        <taxon>Halobacteriales</taxon>
        <taxon>Halococcaceae</taxon>
        <taxon>Halalkalicoccus</taxon>
    </lineage>
</organism>
<accession>A0A151A8I4</accession>